<dbReference type="Proteomes" id="UP000472267">
    <property type="component" value="Chromosome 2"/>
</dbReference>
<dbReference type="OMA" id="HEHTAYL"/>
<reference evidence="3" key="1">
    <citation type="submission" date="2019-06" db="EMBL/GenBank/DDBJ databases">
        <authorList>
            <consortium name="Wellcome Sanger Institute Data Sharing"/>
        </authorList>
    </citation>
    <scope>NUCLEOTIDE SEQUENCE [LARGE SCALE GENOMIC DNA]</scope>
</reference>
<evidence type="ECO:0000313" key="4">
    <source>
        <dbReference type="Proteomes" id="UP000472267"/>
    </source>
</evidence>
<dbReference type="InterPro" id="IPR056396">
    <property type="entry name" value="HEAT_SCC3-SA"/>
</dbReference>
<dbReference type="AlphaFoldDB" id="A0A672GE74"/>
<dbReference type="PANTHER" id="PTHR11199:SF10">
    <property type="entry name" value="COHESIN SUBUNIT SA"/>
    <property type="match status" value="1"/>
</dbReference>
<accession>A0A672GE74</accession>
<keyword evidence="4" id="KW-1185">Reference proteome</keyword>
<evidence type="ECO:0000259" key="2">
    <source>
        <dbReference type="Pfam" id="PF24571"/>
    </source>
</evidence>
<comment type="similarity">
    <text evidence="1">Belongs to the SCC3 family.</text>
</comment>
<evidence type="ECO:0000313" key="3">
    <source>
        <dbReference type="Ensembl" id="ENSSFAP00005016582.1"/>
    </source>
</evidence>
<reference evidence="3" key="3">
    <citation type="submission" date="2025-09" db="UniProtKB">
        <authorList>
            <consortium name="Ensembl"/>
        </authorList>
    </citation>
    <scope>IDENTIFICATION</scope>
</reference>
<dbReference type="InParanoid" id="A0A672GE74"/>
<dbReference type="Pfam" id="PF24571">
    <property type="entry name" value="HEAT_SCC3-SA"/>
    <property type="match status" value="1"/>
</dbReference>
<evidence type="ECO:0000256" key="1">
    <source>
        <dbReference type="ARBA" id="ARBA00005486"/>
    </source>
</evidence>
<dbReference type="GO" id="GO:0003682">
    <property type="term" value="F:chromatin binding"/>
    <property type="evidence" value="ECO:0007669"/>
    <property type="project" value="TreeGrafter"/>
</dbReference>
<dbReference type="Ensembl" id="ENSSFAT00005017233.1">
    <property type="protein sequence ID" value="ENSSFAP00005016582.1"/>
    <property type="gene ID" value="ENSSFAG00005008796.1"/>
</dbReference>
<protein>
    <recommendedName>
        <fullName evidence="2">Cohesin subunit SCC3/SA HEAT-repeats domain-containing protein</fullName>
    </recommendedName>
</protein>
<dbReference type="InterPro" id="IPR039662">
    <property type="entry name" value="Cohesin_Scc3/SA"/>
</dbReference>
<dbReference type="GO" id="GO:0000785">
    <property type="term" value="C:chromatin"/>
    <property type="evidence" value="ECO:0007669"/>
    <property type="project" value="TreeGrafter"/>
</dbReference>
<proteinExistence type="inferred from homology"/>
<reference evidence="3" key="2">
    <citation type="submission" date="2025-08" db="UniProtKB">
        <authorList>
            <consortium name="Ensembl"/>
        </authorList>
    </citation>
    <scope>IDENTIFICATION</scope>
</reference>
<dbReference type="PANTHER" id="PTHR11199">
    <property type="entry name" value="STROMAL ANTIGEN"/>
    <property type="match status" value="1"/>
</dbReference>
<name>A0A672GE74_SALFA</name>
<dbReference type="GO" id="GO:0005634">
    <property type="term" value="C:nucleus"/>
    <property type="evidence" value="ECO:0007669"/>
    <property type="project" value="TreeGrafter"/>
</dbReference>
<sequence>SPGKETEKRNNAAFFQILISFYICSEFHEHGAYLVDSLWAVAGSELRDWETMTALLLGEGEQWMCWVGGGPGCWLSL</sequence>
<organism evidence="3 4">
    <name type="scientific">Salarias fasciatus</name>
    <name type="common">Jewelled blenny</name>
    <name type="synonym">Blennius fasciatus</name>
    <dbReference type="NCBI Taxonomy" id="181472"/>
    <lineage>
        <taxon>Eukaryota</taxon>
        <taxon>Metazoa</taxon>
        <taxon>Chordata</taxon>
        <taxon>Craniata</taxon>
        <taxon>Vertebrata</taxon>
        <taxon>Euteleostomi</taxon>
        <taxon>Actinopterygii</taxon>
        <taxon>Neopterygii</taxon>
        <taxon>Teleostei</taxon>
        <taxon>Neoteleostei</taxon>
        <taxon>Acanthomorphata</taxon>
        <taxon>Ovalentaria</taxon>
        <taxon>Blenniimorphae</taxon>
        <taxon>Blenniiformes</taxon>
        <taxon>Blennioidei</taxon>
        <taxon>Blenniidae</taxon>
        <taxon>Salariinae</taxon>
        <taxon>Salarias</taxon>
    </lineage>
</organism>
<dbReference type="GO" id="GO:0008278">
    <property type="term" value="C:cohesin complex"/>
    <property type="evidence" value="ECO:0007669"/>
    <property type="project" value="TreeGrafter"/>
</dbReference>
<feature type="domain" description="Cohesin subunit SCC3/SA HEAT-repeats" evidence="2">
    <location>
        <begin position="33"/>
        <end position="59"/>
    </location>
</feature>
<dbReference type="GO" id="GO:0007062">
    <property type="term" value="P:sister chromatid cohesion"/>
    <property type="evidence" value="ECO:0007669"/>
    <property type="project" value="TreeGrafter"/>
</dbReference>